<dbReference type="Proteomes" id="UP001597451">
    <property type="component" value="Unassembled WGS sequence"/>
</dbReference>
<accession>A0ABW5PXZ5</accession>
<protein>
    <submittedName>
        <fullName evidence="7">Sigma-70 family RNA polymerase sigma factor</fullName>
    </submittedName>
</protein>
<dbReference type="InterPro" id="IPR013324">
    <property type="entry name" value="RNA_pol_sigma_r3/r4-like"/>
</dbReference>
<dbReference type="InterPro" id="IPR007627">
    <property type="entry name" value="RNA_pol_sigma70_r2"/>
</dbReference>
<dbReference type="InterPro" id="IPR013325">
    <property type="entry name" value="RNA_pol_sigma_r2"/>
</dbReference>
<dbReference type="SUPFAM" id="SSF88946">
    <property type="entry name" value="Sigma2 domain of RNA polymerase sigma factors"/>
    <property type="match status" value="1"/>
</dbReference>
<dbReference type="Gene3D" id="1.10.1740.10">
    <property type="match status" value="1"/>
</dbReference>
<dbReference type="CDD" id="cd06171">
    <property type="entry name" value="Sigma70_r4"/>
    <property type="match status" value="1"/>
</dbReference>
<comment type="caution">
    <text evidence="7">The sequence shown here is derived from an EMBL/GenBank/DDBJ whole genome shotgun (WGS) entry which is preliminary data.</text>
</comment>
<evidence type="ECO:0000313" key="7">
    <source>
        <dbReference type="EMBL" id="MFD2628010.1"/>
    </source>
</evidence>
<evidence type="ECO:0000313" key="8">
    <source>
        <dbReference type="Proteomes" id="UP001597451"/>
    </source>
</evidence>
<evidence type="ECO:0000259" key="5">
    <source>
        <dbReference type="Pfam" id="PF04542"/>
    </source>
</evidence>
<comment type="similarity">
    <text evidence="1">Belongs to the sigma-70 factor family. ECF subfamily.</text>
</comment>
<gene>
    <name evidence="7" type="ORF">ACFSUN_04335</name>
</gene>
<dbReference type="InterPro" id="IPR036388">
    <property type="entry name" value="WH-like_DNA-bd_sf"/>
</dbReference>
<dbReference type="Pfam" id="PF04542">
    <property type="entry name" value="Sigma70_r2"/>
    <property type="match status" value="1"/>
</dbReference>
<evidence type="ECO:0000256" key="1">
    <source>
        <dbReference type="ARBA" id="ARBA00010641"/>
    </source>
</evidence>
<keyword evidence="2" id="KW-0805">Transcription regulation</keyword>
<evidence type="ECO:0000256" key="2">
    <source>
        <dbReference type="ARBA" id="ARBA00023015"/>
    </source>
</evidence>
<dbReference type="InterPro" id="IPR014284">
    <property type="entry name" value="RNA_pol_sigma-70_dom"/>
</dbReference>
<dbReference type="Gene3D" id="1.10.10.10">
    <property type="entry name" value="Winged helix-like DNA-binding domain superfamily/Winged helix DNA-binding domain"/>
    <property type="match status" value="1"/>
</dbReference>
<dbReference type="RefSeq" id="WP_379560693.1">
    <property type="nucleotide sequence ID" value="NZ_JBHUMX010000009.1"/>
</dbReference>
<dbReference type="PANTHER" id="PTHR43133:SF51">
    <property type="entry name" value="RNA POLYMERASE SIGMA FACTOR"/>
    <property type="match status" value="1"/>
</dbReference>
<dbReference type="Pfam" id="PF08281">
    <property type="entry name" value="Sigma70_r4_2"/>
    <property type="match status" value="1"/>
</dbReference>
<feature type="domain" description="RNA polymerase sigma factor 70 region 4 type 2" evidence="6">
    <location>
        <begin position="114"/>
        <end position="164"/>
    </location>
</feature>
<keyword evidence="4" id="KW-0804">Transcription</keyword>
<organism evidence="7 8">
    <name type="scientific">Oceanobacillus kapialis</name>
    <dbReference type="NCBI Taxonomy" id="481353"/>
    <lineage>
        <taxon>Bacteria</taxon>
        <taxon>Bacillati</taxon>
        <taxon>Bacillota</taxon>
        <taxon>Bacilli</taxon>
        <taxon>Bacillales</taxon>
        <taxon>Bacillaceae</taxon>
        <taxon>Oceanobacillus</taxon>
    </lineage>
</organism>
<proteinExistence type="inferred from homology"/>
<dbReference type="NCBIfam" id="TIGR02937">
    <property type="entry name" value="sigma70-ECF"/>
    <property type="match status" value="1"/>
</dbReference>
<reference evidence="8" key="1">
    <citation type="journal article" date="2019" name="Int. J. Syst. Evol. Microbiol.">
        <title>The Global Catalogue of Microorganisms (GCM) 10K type strain sequencing project: providing services to taxonomists for standard genome sequencing and annotation.</title>
        <authorList>
            <consortium name="The Broad Institute Genomics Platform"/>
            <consortium name="The Broad Institute Genome Sequencing Center for Infectious Disease"/>
            <person name="Wu L."/>
            <person name="Ma J."/>
        </authorList>
    </citation>
    <scope>NUCLEOTIDE SEQUENCE [LARGE SCALE GENOMIC DNA]</scope>
    <source>
        <strain evidence="8">TISTR 1858</strain>
    </source>
</reference>
<dbReference type="EMBL" id="JBHUMX010000009">
    <property type="protein sequence ID" value="MFD2628010.1"/>
    <property type="molecule type" value="Genomic_DNA"/>
</dbReference>
<sequence length="176" mass="20678">MIKIKGLIINAKRGDKDSFIRLFQIHRDQLYRIAFVYTKNREDALDVIQETAYRAFRNISSLKSSRYFKTWLIKITINCAMNVLNSRKNNANIDPGYLDTIVAVSEDVPLHITIEQLLSLLDSKEKTVIILKFYFDYTFKQISETMELPLGTVKSLYYRSLGKLKNNVEREDYYED</sequence>
<name>A0ABW5PXZ5_9BACI</name>
<evidence type="ECO:0000256" key="4">
    <source>
        <dbReference type="ARBA" id="ARBA00023163"/>
    </source>
</evidence>
<evidence type="ECO:0000256" key="3">
    <source>
        <dbReference type="ARBA" id="ARBA00023082"/>
    </source>
</evidence>
<dbReference type="PANTHER" id="PTHR43133">
    <property type="entry name" value="RNA POLYMERASE ECF-TYPE SIGMA FACTO"/>
    <property type="match status" value="1"/>
</dbReference>
<dbReference type="SUPFAM" id="SSF88659">
    <property type="entry name" value="Sigma3 and sigma4 domains of RNA polymerase sigma factors"/>
    <property type="match status" value="1"/>
</dbReference>
<feature type="domain" description="RNA polymerase sigma-70 region 2" evidence="5">
    <location>
        <begin position="22"/>
        <end position="88"/>
    </location>
</feature>
<dbReference type="InterPro" id="IPR013249">
    <property type="entry name" value="RNA_pol_sigma70_r4_t2"/>
</dbReference>
<dbReference type="InterPro" id="IPR039425">
    <property type="entry name" value="RNA_pol_sigma-70-like"/>
</dbReference>
<evidence type="ECO:0000259" key="6">
    <source>
        <dbReference type="Pfam" id="PF08281"/>
    </source>
</evidence>
<keyword evidence="8" id="KW-1185">Reference proteome</keyword>
<keyword evidence="3" id="KW-0731">Sigma factor</keyword>